<dbReference type="OrthoDB" id="9814057at2"/>
<organism evidence="2 3">
    <name type="scientific">Fimbriimonas ginsengisoli Gsoil 348</name>
    <dbReference type="NCBI Taxonomy" id="661478"/>
    <lineage>
        <taxon>Bacteria</taxon>
        <taxon>Bacillati</taxon>
        <taxon>Armatimonadota</taxon>
        <taxon>Fimbriimonadia</taxon>
        <taxon>Fimbriimonadales</taxon>
        <taxon>Fimbriimonadaceae</taxon>
        <taxon>Fimbriimonas</taxon>
    </lineage>
</organism>
<reference evidence="2 3" key="1">
    <citation type="journal article" date="2014" name="PLoS ONE">
        <title>The first complete genome sequence of the class fimbriimonadia in the phylum armatimonadetes.</title>
        <authorList>
            <person name="Hu Z.Y."/>
            <person name="Wang Y.Z."/>
            <person name="Im W.T."/>
            <person name="Wang S.Y."/>
            <person name="Zhao G.P."/>
            <person name="Zheng H.J."/>
            <person name="Quan Z.X."/>
        </authorList>
    </citation>
    <scope>NUCLEOTIDE SEQUENCE [LARGE SCALE GENOMIC DNA]</scope>
    <source>
        <strain evidence="2">Gsoil 348</strain>
    </source>
</reference>
<name>A0A068NY72_FIMGI</name>
<protein>
    <submittedName>
        <fullName evidence="2">Uncharacterized protein</fullName>
    </submittedName>
</protein>
<dbReference type="HOGENOM" id="CLU_1445678_0_0_0"/>
<evidence type="ECO:0000256" key="1">
    <source>
        <dbReference type="SAM" id="MobiDB-lite"/>
    </source>
</evidence>
<feature type="compositionally biased region" description="Basic residues" evidence="1">
    <location>
        <begin position="177"/>
        <end position="187"/>
    </location>
</feature>
<dbReference type="RefSeq" id="WP_025228228.1">
    <property type="nucleotide sequence ID" value="NZ_CP007139.1"/>
</dbReference>
<sequence length="187" mass="20352">MKPDRKSLHSLRVASPCPKTWEELDGDDRRRYCGKCEKHVHNLSAMSAVEAATLMESSGEGHLCVRYDARPDGRPEFADDRRLRRAFGRGLALVCGFAFVACSPAGRWPGVTGKVRALLDKNTLMQAGRTVPERLGRIAAPPLLGKLKAPAKPREFVGDVALPPTPKTEPVTDIHVRPKAKGGKPGP</sequence>
<proteinExistence type="predicted"/>
<accession>A0A068NY72</accession>
<gene>
    <name evidence="2" type="ORF">OP10G_4527</name>
</gene>
<keyword evidence="3" id="KW-1185">Reference proteome</keyword>
<dbReference type="Proteomes" id="UP000027982">
    <property type="component" value="Chromosome"/>
</dbReference>
<feature type="region of interest" description="Disordered" evidence="1">
    <location>
        <begin position="157"/>
        <end position="187"/>
    </location>
</feature>
<dbReference type="AlphaFoldDB" id="A0A068NY72"/>
<evidence type="ECO:0000313" key="3">
    <source>
        <dbReference type="Proteomes" id="UP000027982"/>
    </source>
</evidence>
<dbReference type="KEGG" id="fgi:OP10G_4527"/>
<evidence type="ECO:0000313" key="2">
    <source>
        <dbReference type="EMBL" id="AIE87895.1"/>
    </source>
</evidence>
<dbReference type="EMBL" id="CP007139">
    <property type="protein sequence ID" value="AIE87895.1"/>
    <property type="molecule type" value="Genomic_DNA"/>
</dbReference>